<keyword evidence="1" id="KW-0378">Hydrolase</keyword>
<dbReference type="AlphaFoldDB" id="A0A2P2JZB9"/>
<dbReference type="GO" id="GO:0016787">
    <property type="term" value="F:hydrolase activity"/>
    <property type="evidence" value="ECO:0007669"/>
    <property type="project" value="UniProtKB-KW"/>
</dbReference>
<evidence type="ECO:0000313" key="1">
    <source>
        <dbReference type="EMBL" id="MBW98819.1"/>
    </source>
</evidence>
<name>A0A2P2JZB9_RHIMU</name>
<proteinExistence type="predicted"/>
<protein>
    <submittedName>
        <fullName evidence="1">Ubiquitin carboxyl-terminal hydrolase</fullName>
    </submittedName>
</protein>
<reference evidence="1" key="1">
    <citation type="submission" date="2018-02" db="EMBL/GenBank/DDBJ databases">
        <title>Rhizophora mucronata_Transcriptome.</title>
        <authorList>
            <person name="Meera S.P."/>
            <person name="Sreeshan A."/>
            <person name="Augustine A."/>
        </authorList>
    </citation>
    <scope>NUCLEOTIDE SEQUENCE</scope>
    <source>
        <tissue evidence="1">Leaf</tissue>
    </source>
</reference>
<dbReference type="EMBL" id="GGEC01018336">
    <property type="protein sequence ID" value="MBW98819.1"/>
    <property type="molecule type" value="Transcribed_RNA"/>
</dbReference>
<organism evidence="1">
    <name type="scientific">Rhizophora mucronata</name>
    <name type="common">Asiatic mangrove</name>
    <dbReference type="NCBI Taxonomy" id="61149"/>
    <lineage>
        <taxon>Eukaryota</taxon>
        <taxon>Viridiplantae</taxon>
        <taxon>Streptophyta</taxon>
        <taxon>Embryophyta</taxon>
        <taxon>Tracheophyta</taxon>
        <taxon>Spermatophyta</taxon>
        <taxon>Magnoliopsida</taxon>
        <taxon>eudicotyledons</taxon>
        <taxon>Gunneridae</taxon>
        <taxon>Pentapetalae</taxon>
        <taxon>rosids</taxon>
        <taxon>fabids</taxon>
        <taxon>Malpighiales</taxon>
        <taxon>Rhizophoraceae</taxon>
        <taxon>Rhizophora</taxon>
    </lineage>
</organism>
<accession>A0A2P2JZB9</accession>
<sequence>MATIDESPSAKRWLPLEANPDVMNQVTASSVWFPRKYTPERKEILILL</sequence>